<gene>
    <name evidence="2" type="ORF">MM415B04792_0008</name>
</gene>
<proteinExistence type="predicted"/>
<evidence type="ECO:0000313" key="2">
    <source>
        <dbReference type="EMBL" id="QJA92220.1"/>
    </source>
</evidence>
<protein>
    <submittedName>
        <fullName evidence="2">Uncharacterized protein</fullName>
    </submittedName>
</protein>
<name>A0A6M3LBX9_9ZZZZ</name>
<organism evidence="2">
    <name type="scientific">viral metagenome</name>
    <dbReference type="NCBI Taxonomy" id="1070528"/>
    <lineage>
        <taxon>unclassified sequences</taxon>
        <taxon>metagenomes</taxon>
        <taxon>organismal metagenomes</taxon>
    </lineage>
</organism>
<reference evidence="2" key="1">
    <citation type="submission" date="2020-03" db="EMBL/GenBank/DDBJ databases">
        <title>The deep terrestrial virosphere.</title>
        <authorList>
            <person name="Holmfeldt K."/>
            <person name="Nilsson E."/>
            <person name="Simone D."/>
            <person name="Lopez-Fernandez M."/>
            <person name="Wu X."/>
            <person name="de Brujin I."/>
            <person name="Lundin D."/>
            <person name="Andersson A."/>
            <person name="Bertilsson S."/>
            <person name="Dopson M."/>
        </authorList>
    </citation>
    <scope>NUCLEOTIDE SEQUENCE</scope>
    <source>
        <strain evidence="2">MM415B04792</strain>
    </source>
</reference>
<dbReference type="AlphaFoldDB" id="A0A6M3LBX9"/>
<feature type="coiled-coil region" evidence="1">
    <location>
        <begin position="175"/>
        <end position="202"/>
    </location>
</feature>
<keyword evidence="1" id="KW-0175">Coiled coil</keyword>
<accession>A0A6M3LBX9</accession>
<dbReference type="EMBL" id="MT143048">
    <property type="protein sequence ID" value="QJA92220.1"/>
    <property type="molecule type" value="Genomic_DNA"/>
</dbReference>
<sequence length="341" mass="37726">MSETSEWQLMSVTPPVGVPIELRVHPEYERLNPLVQQWRRVQPEPAAEPEPETAAAGVVTDARLDMCLERIGALETRLPPLKDLERRVSNISDALMCAAEANLKAHKAIGECIDNVLENLDEHINSRHDTVSAARGPGCTSIDAAGDDTTTWDIADAEEHRSEPAPDRHFTRKQLEEVRGIADKYRHERDELREQLTQAKNSARARAPQCVRDLLAVIHRDDGSYLAEHGLYAACRDAGTTITSMRETIDSFIDDNAYTLREDLARAKDSCIIAMRGAADAVAQRDRANARLDWLCEAIMAVKERATGQGYDADTHVIASGALALPTTRDAVAEAMKEEDQ</sequence>
<evidence type="ECO:0000256" key="1">
    <source>
        <dbReference type="SAM" id="Coils"/>
    </source>
</evidence>